<name>A0A2M9ZBR9_9LEPT</name>
<evidence type="ECO:0000256" key="1">
    <source>
        <dbReference type="SAM" id="SignalP"/>
    </source>
</evidence>
<organism evidence="2 3">
    <name type="scientific">Leptospira wolffii</name>
    <dbReference type="NCBI Taxonomy" id="409998"/>
    <lineage>
        <taxon>Bacteria</taxon>
        <taxon>Pseudomonadati</taxon>
        <taxon>Spirochaetota</taxon>
        <taxon>Spirochaetia</taxon>
        <taxon>Leptospirales</taxon>
        <taxon>Leptospiraceae</taxon>
        <taxon>Leptospira</taxon>
    </lineage>
</organism>
<dbReference type="NCBIfam" id="NF047814">
    <property type="entry name" value="LIC20211_lipo"/>
    <property type="match status" value="1"/>
</dbReference>
<accession>A0A2M9ZBR9</accession>
<reference evidence="2 3" key="1">
    <citation type="submission" date="2017-07" db="EMBL/GenBank/DDBJ databases">
        <title>Leptospira spp. isolated from tropical soils.</title>
        <authorList>
            <person name="Thibeaux R."/>
            <person name="Iraola G."/>
            <person name="Ferres I."/>
            <person name="Bierque E."/>
            <person name="Girault D."/>
            <person name="Soupe-Gilbert M.-E."/>
            <person name="Picardeau M."/>
            <person name="Goarant C."/>
        </authorList>
    </citation>
    <scope>NUCLEOTIDE SEQUENCE [LARGE SCALE GENOMIC DNA]</scope>
    <source>
        <strain evidence="2 3">FH2-C-A2</strain>
    </source>
</reference>
<feature type="signal peptide" evidence="1">
    <location>
        <begin position="1"/>
        <end position="22"/>
    </location>
</feature>
<dbReference type="Proteomes" id="UP000231912">
    <property type="component" value="Unassembled WGS sequence"/>
</dbReference>
<evidence type="ECO:0000313" key="3">
    <source>
        <dbReference type="Proteomes" id="UP000231912"/>
    </source>
</evidence>
<sequence length="125" mass="13925">MTTRISALTILTALLIFNSSCATSSAGLATSTVPIADRKYKVLAPVEGMKYWVTLDIAIIGIPLGEPPIDRLLEELKREKDADALINVRYWTDKIIVAFITVNRLHVSAEAVKFEEEIDPRRKGR</sequence>
<dbReference type="RefSeq" id="WP_100758783.1">
    <property type="nucleotide sequence ID" value="NZ_NPDT01000003.1"/>
</dbReference>
<feature type="chain" id="PRO_5043159241" description="Lipoprotein" evidence="1">
    <location>
        <begin position="23"/>
        <end position="125"/>
    </location>
</feature>
<evidence type="ECO:0000313" key="2">
    <source>
        <dbReference type="EMBL" id="PJZ65885.1"/>
    </source>
</evidence>
<protein>
    <recommendedName>
        <fullName evidence="4">Lipoprotein</fullName>
    </recommendedName>
</protein>
<dbReference type="AlphaFoldDB" id="A0A2M9ZBR9"/>
<keyword evidence="1" id="KW-0732">Signal</keyword>
<dbReference type="EMBL" id="NPDT01000003">
    <property type="protein sequence ID" value="PJZ65885.1"/>
    <property type="molecule type" value="Genomic_DNA"/>
</dbReference>
<comment type="caution">
    <text evidence="2">The sequence shown here is derived from an EMBL/GenBank/DDBJ whole genome shotgun (WGS) entry which is preliminary data.</text>
</comment>
<evidence type="ECO:0008006" key="4">
    <source>
        <dbReference type="Google" id="ProtNLM"/>
    </source>
</evidence>
<proteinExistence type="predicted"/>
<gene>
    <name evidence="2" type="ORF">CH371_10135</name>
</gene>